<geneLocation type="plasmid" evidence="2">
    <name>pmm593</name>
</geneLocation>
<proteinExistence type="predicted"/>
<dbReference type="Gene3D" id="3.30.1330.40">
    <property type="entry name" value="RutC-like"/>
    <property type="match status" value="1"/>
</dbReference>
<sequence>MVKITKVKSGSIFETKESYSRIVCVDDWIFVSNTAGRNYKTREMSTDPVEQARQCFDNIEGALKAVDSCLADVVQSKIFIPYVEDAKAVMEYVGERFRGIDPQRTVTCSPLGAPDFKVEIEVTAYRGASKAEVEEITISLG</sequence>
<dbReference type="Proteomes" id="UP000191135">
    <property type="component" value="Plasmid pMM593"/>
</dbReference>
<dbReference type="RefSeq" id="WP_018064076.1">
    <property type="nucleotide sequence ID" value="NZ_AQWH01000005.1"/>
</dbReference>
<dbReference type="PANTHER" id="PTHR43857">
    <property type="entry name" value="BLR7761 PROTEIN"/>
    <property type="match status" value="1"/>
</dbReference>
<dbReference type="Pfam" id="PF01042">
    <property type="entry name" value="Ribonuc_L-PSP"/>
    <property type="match status" value="1"/>
</dbReference>
<keyword evidence="1" id="KW-0614">Plasmid</keyword>
<gene>
    <name evidence="1" type="ORF">Mame_04767</name>
</gene>
<evidence type="ECO:0000313" key="1">
    <source>
        <dbReference type="EMBL" id="AQZ54059.1"/>
    </source>
</evidence>
<dbReference type="KEGG" id="mmed:Mame_04767"/>
<dbReference type="EMBL" id="CP020331">
    <property type="protein sequence ID" value="AQZ54059.1"/>
    <property type="molecule type" value="Genomic_DNA"/>
</dbReference>
<dbReference type="AlphaFoldDB" id="A0A1U9Z8L7"/>
<dbReference type="CDD" id="cd06154">
    <property type="entry name" value="YjgF_YER057c_UK114_like_6"/>
    <property type="match status" value="1"/>
</dbReference>
<dbReference type="SUPFAM" id="SSF55298">
    <property type="entry name" value="YjgF-like"/>
    <property type="match status" value="1"/>
</dbReference>
<protein>
    <submittedName>
        <fullName evidence="1">Putative endoribonuclease L-PSP</fullName>
    </submittedName>
</protein>
<accession>A0A1U9Z8L7</accession>
<name>A0A1U9Z8L7_9HYPH</name>
<reference evidence="1 2" key="1">
    <citation type="submission" date="2017-03" db="EMBL/GenBank/DDBJ databases">
        <title>Foreign affairs: Plasmid Transfer between Roseobacters and Rhizobia.</title>
        <authorList>
            <person name="Bartling P."/>
            <person name="Bunk B."/>
            <person name="Overmann J."/>
            <person name="Brinkmann H."/>
            <person name="Petersen J."/>
        </authorList>
    </citation>
    <scope>NUCLEOTIDE SEQUENCE [LARGE SCALE GENOMIC DNA]</scope>
    <source>
        <strain evidence="1 2">MACL11</strain>
        <plasmid evidence="2">Plasmid pmm593</plasmid>
    </source>
</reference>
<dbReference type="OrthoDB" id="9783572at2"/>
<dbReference type="InterPro" id="IPR035959">
    <property type="entry name" value="RutC-like_sf"/>
</dbReference>
<dbReference type="InterPro" id="IPR006175">
    <property type="entry name" value="YjgF/YER057c/UK114"/>
</dbReference>
<dbReference type="eggNOG" id="COG0251">
    <property type="taxonomic scope" value="Bacteria"/>
</dbReference>
<organism evidence="1 2">
    <name type="scientific">Martelella mediterranea DSM 17316</name>
    <dbReference type="NCBI Taxonomy" id="1122214"/>
    <lineage>
        <taxon>Bacteria</taxon>
        <taxon>Pseudomonadati</taxon>
        <taxon>Pseudomonadota</taxon>
        <taxon>Alphaproteobacteria</taxon>
        <taxon>Hyphomicrobiales</taxon>
        <taxon>Aurantimonadaceae</taxon>
        <taxon>Martelella</taxon>
    </lineage>
</organism>
<evidence type="ECO:0000313" key="2">
    <source>
        <dbReference type="Proteomes" id="UP000191135"/>
    </source>
</evidence>
<dbReference type="PANTHER" id="PTHR43857:SF1">
    <property type="entry name" value="YJGH FAMILY PROTEIN"/>
    <property type="match status" value="1"/>
</dbReference>
<keyword evidence="2" id="KW-1185">Reference proteome</keyword>